<dbReference type="AlphaFoldDB" id="A0AAV7XS69"/>
<dbReference type="PANTHER" id="PTHR11008">
    <property type="entry name" value="PROTEIN TAKEOUT-LIKE PROTEIN"/>
    <property type="match status" value="1"/>
</dbReference>
<comment type="caution">
    <text evidence="1">The sequence shown here is derived from an EMBL/GenBank/DDBJ whole genome shotgun (WGS) entry which is preliminary data.</text>
</comment>
<name>A0AAV7XS69_9NEOP</name>
<keyword evidence="2" id="KW-1185">Reference proteome</keyword>
<accession>A0AAV7XS69</accession>
<sequence length="196" mass="21737">MDPVSMSEISFSRGYGPVRADIFFPSSTLSGVSDVHDITYVQCAGDATLAFRTHHKSVVQQGSYNLTGNFATVFATGKGAAHIQLMDVTIQHSLRWRSAHDGFRVRDYRGTVMPGHMKVHYSNLRSATRDVTPAECQQSQLNVDVNKYFNDNWRTLYEAISPSVDYTFSAVFRDYMDALLQAVGPEIQAACGDADP</sequence>
<gene>
    <name evidence="1" type="ORF">ONE63_006067</name>
</gene>
<reference evidence="1" key="1">
    <citation type="submission" date="2022-12" db="EMBL/GenBank/DDBJ databases">
        <title>Chromosome-level genome assembly of the bean flower thrips Megalurothrips usitatus.</title>
        <authorList>
            <person name="Ma L."/>
            <person name="Liu Q."/>
            <person name="Li H."/>
            <person name="Cai W."/>
        </authorList>
    </citation>
    <scope>NUCLEOTIDE SEQUENCE</scope>
    <source>
        <strain evidence="1">Cailab_2022a</strain>
    </source>
</reference>
<dbReference type="InterPro" id="IPR038606">
    <property type="entry name" value="To_sf"/>
</dbReference>
<dbReference type="Proteomes" id="UP001075354">
    <property type="component" value="Chromosome 3"/>
</dbReference>
<organism evidence="1 2">
    <name type="scientific">Megalurothrips usitatus</name>
    <name type="common">bean blossom thrips</name>
    <dbReference type="NCBI Taxonomy" id="439358"/>
    <lineage>
        <taxon>Eukaryota</taxon>
        <taxon>Metazoa</taxon>
        <taxon>Ecdysozoa</taxon>
        <taxon>Arthropoda</taxon>
        <taxon>Hexapoda</taxon>
        <taxon>Insecta</taxon>
        <taxon>Pterygota</taxon>
        <taxon>Neoptera</taxon>
        <taxon>Paraneoptera</taxon>
        <taxon>Thysanoptera</taxon>
        <taxon>Terebrantia</taxon>
        <taxon>Thripoidea</taxon>
        <taxon>Thripidae</taxon>
        <taxon>Megalurothrips</taxon>
    </lineage>
</organism>
<evidence type="ECO:0000313" key="2">
    <source>
        <dbReference type="Proteomes" id="UP001075354"/>
    </source>
</evidence>
<dbReference type="Gene3D" id="3.15.10.30">
    <property type="entry name" value="Haemolymph juvenile hormone binding protein"/>
    <property type="match status" value="1"/>
</dbReference>
<dbReference type="InterPro" id="IPR010562">
    <property type="entry name" value="Haemolymph_juvenile_hormone-bd"/>
</dbReference>
<dbReference type="Pfam" id="PF06585">
    <property type="entry name" value="JHBP"/>
    <property type="match status" value="1"/>
</dbReference>
<evidence type="ECO:0000313" key="1">
    <source>
        <dbReference type="EMBL" id="KAJ1529267.1"/>
    </source>
</evidence>
<protein>
    <submittedName>
        <fullName evidence="1">Uncharacterized protein</fullName>
    </submittedName>
</protein>
<dbReference type="PANTHER" id="PTHR11008:SF32">
    <property type="entry name" value="CIRCADIAN CLOCK-CONTROLLED PROTEIN DAYWAKE-RELATED"/>
    <property type="match status" value="1"/>
</dbReference>
<dbReference type="GO" id="GO:0005615">
    <property type="term" value="C:extracellular space"/>
    <property type="evidence" value="ECO:0007669"/>
    <property type="project" value="TreeGrafter"/>
</dbReference>
<proteinExistence type="predicted"/>
<dbReference type="EMBL" id="JAPTSV010000003">
    <property type="protein sequence ID" value="KAJ1529267.1"/>
    <property type="molecule type" value="Genomic_DNA"/>
</dbReference>